<dbReference type="InterPro" id="IPR036388">
    <property type="entry name" value="WH-like_DNA-bd_sf"/>
</dbReference>
<proteinExistence type="inferred from homology"/>
<keyword evidence="2" id="KW-0805">Transcription regulation</keyword>
<evidence type="ECO:0000259" key="5">
    <source>
        <dbReference type="PROSITE" id="PS50931"/>
    </source>
</evidence>
<dbReference type="Proteomes" id="UP000292445">
    <property type="component" value="Unassembled WGS sequence"/>
</dbReference>
<evidence type="ECO:0000256" key="1">
    <source>
        <dbReference type="ARBA" id="ARBA00009437"/>
    </source>
</evidence>
<sequence length="302" mass="32788">MARISFDLQELQAFVAVAERSSFRAAADDLHLSQPALSRRIEKLEAILGARLLDRTTRHVSLTNVGRVFLERSRAALDELESAMLGVSDLAAQLSGLVTVACVPSVAYYFLPSVLRDFTAKHPRIRVRVIDEGANTVLNAVISGRADFGVNFIGTQEAEVDFKAIFKENFVLAARKDHPLARRKSVTWEDLTRERVMTVDKGSGNRLLIEAALAKSGKRSQTAIEVSHILTLLGMVEAGLGVAAVPQLALPLTTHATLVGIPLSQPRVSRTLGLISKHGRPLSPAANLLYDMLRNAGRAARA</sequence>
<evidence type="ECO:0000256" key="4">
    <source>
        <dbReference type="ARBA" id="ARBA00023163"/>
    </source>
</evidence>
<evidence type="ECO:0000313" key="7">
    <source>
        <dbReference type="Proteomes" id="UP000292445"/>
    </source>
</evidence>
<dbReference type="AlphaFoldDB" id="A0A4Q7NLW6"/>
<dbReference type="Gene3D" id="3.40.190.290">
    <property type="match status" value="1"/>
</dbReference>
<dbReference type="SUPFAM" id="SSF53850">
    <property type="entry name" value="Periplasmic binding protein-like II"/>
    <property type="match status" value="1"/>
</dbReference>
<dbReference type="InterPro" id="IPR000847">
    <property type="entry name" value="LysR_HTH_N"/>
</dbReference>
<keyword evidence="4" id="KW-0804">Transcription</keyword>
<accession>A0A4Q7NLW6</accession>
<keyword evidence="7" id="KW-1185">Reference proteome</keyword>
<evidence type="ECO:0000256" key="3">
    <source>
        <dbReference type="ARBA" id="ARBA00023125"/>
    </source>
</evidence>
<organism evidence="6 7">
    <name type="scientific">Pigmentiphaga kullae</name>
    <dbReference type="NCBI Taxonomy" id="151784"/>
    <lineage>
        <taxon>Bacteria</taxon>
        <taxon>Pseudomonadati</taxon>
        <taxon>Pseudomonadota</taxon>
        <taxon>Betaproteobacteria</taxon>
        <taxon>Burkholderiales</taxon>
        <taxon>Alcaligenaceae</taxon>
        <taxon>Pigmentiphaga</taxon>
    </lineage>
</organism>
<dbReference type="PANTHER" id="PTHR30419">
    <property type="entry name" value="HTH-TYPE TRANSCRIPTIONAL REGULATOR YBHD"/>
    <property type="match status" value="1"/>
</dbReference>
<dbReference type="InterPro" id="IPR050950">
    <property type="entry name" value="HTH-type_LysR_regulators"/>
</dbReference>
<evidence type="ECO:0000313" key="6">
    <source>
        <dbReference type="EMBL" id="RZS86119.1"/>
    </source>
</evidence>
<dbReference type="PANTHER" id="PTHR30419:SF8">
    <property type="entry name" value="NITROGEN ASSIMILATION TRANSCRIPTIONAL ACTIVATOR-RELATED"/>
    <property type="match status" value="1"/>
</dbReference>
<dbReference type="RefSeq" id="WP_087837231.1">
    <property type="nucleotide sequence ID" value="NZ_SGXC01000001.1"/>
</dbReference>
<dbReference type="InterPro" id="IPR005119">
    <property type="entry name" value="LysR_subst-bd"/>
</dbReference>
<dbReference type="PROSITE" id="PS50931">
    <property type="entry name" value="HTH_LYSR"/>
    <property type="match status" value="1"/>
</dbReference>
<feature type="domain" description="HTH lysR-type" evidence="5">
    <location>
        <begin position="6"/>
        <end position="63"/>
    </location>
</feature>
<dbReference type="PRINTS" id="PR00039">
    <property type="entry name" value="HTHLYSR"/>
</dbReference>
<protein>
    <submittedName>
        <fullName evidence="6">LysR family transcriptional regulator</fullName>
    </submittedName>
</protein>
<keyword evidence="3" id="KW-0238">DNA-binding</keyword>
<reference evidence="6 7" key="1">
    <citation type="submission" date="2019-02" db="EMBL/GenBank/DDBJ databases">
        <title>Genomic Encyclopedia of Type Strains, Phase IV (KMG-IV): sequencing the most valuable type-strain genomes for metagenomic binning, comparative biology and taxonomic classification.</title>
        <authorList>
            <person name="Goeker M."/>
        </authorList>
    </citation>
    <scope>NUCLEOTIDE SEQUENCE [LARGE SCALE GENOMIC DNA]</scope>
    <source>
        <strain evidence="6 7">K24</strain>
    </source>
</reference>
<dbReference type="GO" id="GO:0003700">
    <property type="term" value="F:DNA-binding transcription factor activity"/>
    <property type="evidence" value="ECO:0007669"/>
    <property type="project" value="InterPro"/>
</dbReference>
<dbReference type="Gene3D" id="1.10.10.10">
    <property type="entry name" value="Winged helix-like DNA-binding domain superfamily/Winged helix DNA-binding domain"/>
    <property type="match status" value="1"/>
</dbReference>
<comment type="caution">
    <text evidence="6">The sequence shown here is derived from an EMBL/GenBank/DDBJ whole genome shotgun (WGS) entry which is preliminary data.</text>
</comment>
<dbReference type="FunFam" id="1.10.10.10:FF:000001">
    <property type="entry name" value="LysR family transcriptional regulator"/>
    <property type="match status" value="1"/>
</dbReference>
<dbReference type="EMBL" id="SGXC01000001">
    <property type="protein sequence ID" value="RZS86119.1"/>
    <property type="molecule type" value="Genomic_DNA"/>
</dbReference>
<dbReference type="Pfam" id="PF00126">
    <property type="entry name" value="HTH_1"/>
    <property type="match status" value="1"/>
</dbReference>
<gene>
    <name evidence="6" type="ORF">EV675_2153</name>
</gene>
<dbReference type="GO" id="GO:0003677">
    <property type="term" value="F:DNA binding"/>
    <property type="evidence" value="ECO:0007669"/>
    <property type="project" value="UniProtKB-KW"/>
</dbReference>
<dbReference type="Pfam" id="PF03466">
    <property type="entry name" value="LysR_substrate"/>
    <property type="match status" value="1"/>
</dbReference>
<evidence type="ECO:0000256" key="2">
    <source>
        <dbReference type="ARBA" id="ARBA00023015"/>
    </source>
</evidence>
<dbReference type="GO" id="GO:0005829">
    <property type="term" value="C:cytosol"/>
    <property type="evidence" value="ECO:0007669"/>
    <property type="project" value="TreeGrafter"/>
</dbReference>
<dbReference type="InterPro" id="IPR036390">
    <property type="entry name" value="WH_DNA-bd_sf"/>
</dbReference>
<dbReference type="CDD" id="cd08440">
    <property type="entry name" value="PBP2_LTTR_like_4"/>
    <property type="match status" value="1"/>
</dbReference>
<dbReference type="SUPFAM" id="SSF46785">
    <property type="entry name" value="Winged helix' DNA-binding domain"/>
    <property type="match status" value="1"/>
</dbReference>
<dbReference type="OrthoDB" id="8675247at2"/>
<comment type="similarity">
    <text evidence="1">Belongs to the LysR transcriptional regulatory family.</text>
</comment>
<name>A0A4Q7NLW6_9BURK</name>